<organism evidence="2 3">
    <name type="scientific">Vespula maculifrons</name>
    <name type="common">Eastern yellow jacket</name>
    <name type="synonym">Wasp</name>
    <dbReference type="NCBI Taxonomy" id="7453"/>
    <lineage>
        <taxon>Eukaryota</taxon>
        <taxon>Metazoa</taxon>
        <taxon>Ecdysozoa</taxon>
        <taxon>Arthropoda</taxon>
        <taxon>Hexapoda</taxon>
        <taxon>Insecta</taxon>
        <taxon>Pterygota</taxon>
        <taxon>Neoptera</taxon>
        <taxon>Endopterygota</taxon>
        <taxon>Hymenoptera</taxon>
        <taxon>Apocrita</taxon>
        <taxon>Aculeata</taxon>
        <taxon>Vespoidea</taxon>
        <taxon>Vespidae</taxon>
        <taxon>Vespinae</taxon>
        <taxon>Vespula</taxon>
    </lineage>
</organism>
<evidence type="ECO:0000313" key="3">
    <source>
        <dbReference type="Proteomes" id="UP001607303"/>
    </source>
</evidence>
<evidence type="ECO:0000313" key="2">
    <source>
        <dbReference type="EMBL" id="KAL2737423.1"/>
    </source>
</evidence>
<accession>A0ABD2BXB5</accession>
<dbReference type="Proteomes" id="UP001607303">
    <property type="component" value="Unassembled WGS sequence"/>
</dbReference>
<dbReference type="EMBL" id="JAYRBN010000065">
    <property type="protein sequence ID" value="KAL2737423.1"/>
    <property type="molecule type" value="Genomic_DNA"/>
</dbReference>
<sequence length="74" mass="7897">MDRDDEDFGEGYIAESHPLRPTHLSVPLGGRGDSRAPSISSSVSDLDAPIYTRDTTVPISAKGSNSKLSSCHHT</sequence>
<comment type="caution">
    <text evidence="2">The sequence shown here is derived from an EMBL/GenBank/DDBJ whole genome shotgun (WGS) entry which is preliminary data.</text>
</comment>
<feature type="region of interest" description="Disordered" evidence="1">
    <location>
        <begin position="1"/>
        <end position="46"/>
    </location>
</feature>
<evidence type="ECO:0000256" key="1">
    <source>
        <dbReference type="SAM" id="MobiDB-lite"/>
    </source>
</evidence>
<protein>
    <submittedName>
        <fullName evidence="2">Uncharacterized protein</fullName>
    </submittedName>
</protein>
<gene>
    <name evidence="2" type="ORF">V1477_012379</name>
</gene>
<reference evidence="2 3" key="1">
    <citation type="journal article" date="2024" name="Ann. Entomol. Soc. Am.">
        <title>Genomic analyses of the southern and eastern yellowjacket wasps (Hymenoptera: Vespidae) reveal evolutionary signatures of social life.</title>
        <authorList>
            <person name="Catto M.A."/>
            <person name="Caine P.B."/>
            <person name="Orr S.E."/>
            <person name="Hunt B.G."/>
            <person name="Goodisman M.A.D."/>
        </authorList>
    </citation>
    <scope>NUCLEOTIDE SEQUENCE [LARGE SCALE GENOMIC DNA]</scope>
    <source>
        <strain evidence="2">232</strain>
        <tissue evidence="2">Head and thorax</tissue>
    </source>
</reference>
<proteinExistence type="predicted"/>
<keyword evidence="3" id="KW-1185">Reference proteome</keyword>
<dbReference type="AlphaFoldDB" id="A0ABD2BXB5"/>
<name>A0ABD2BXB5_VESMC</name>